<name>A0ABT1I9C2_9PSEU</name>
<feature type="region of interest" description="Disordered" evidence="1">
    <location>
        <begin position="1"/>
        <end position="47"/>
    </location>
</feature>
<sequence>MCVDPTPRPRPSSHAATCHSSAPPLPSHVPTALGAPRPASPDRGAPSLRRYVKRGTCASYFCTYTTTPSSGIEIDCAHSDVHSGVLPGIRSGIRPGIPLDRHPHVRTKTLVGGRTGGSDGLPDWLVRKPVDTSGRRAAMSAVGPAPVDRPPPDYQPLLPFFPNSVSHVSCAPIDNLFEKKKRRARERALRLAGRSPSVSSPRPARTPRMVVERAPLTPFIGFWCRGTHFRSPFRRPPEKSLENGSANLLHTARGRAIIDVSPGK</sequence>
<gene>
    <name evidence="2" type="ORF">LV75_001722</name>
</gene>
<dbReference type="Proteomes" id="UP001205185">
    <property type="component" value="Unassembled WGS sequence"/>
</dbReference>
<accession>A0ABT1I9C2</accession>
<keyword evidence="3" id="KW-1185">Reference proteome</keyword>
<organism evidence="2 3">
    <name type="scientific">Actinokineospora diospyrosa</name>
    <dbReference type="NCBI Taxonomy" id="103728"/>
    <lineage>
        <taxon>Bacteria</taxon>
        <taxon>Bacillati</taxon>
        <taxon>Actinomycetota</taxon>
        <taxon>Actinomycetes</taxon>
        <taxon>Pseudonocardiales</taxon>
        <taxon>Pseudonocardiaceae</taxon>
        <taxon>Actinokineospora</taxon>
    </lineage>
</organism>
<evidence type="ECO:0000313" key="2">
    <source>
        <dbReference type="EMBL" id="MCP2269234.1"/>
    </source>
</evidence>
<comment type="caution">
    <text evidence="2">The sequence shown here is derived from an EMBL/GenBank/DDBJ whole genome shotgun (WGS) entry which is preliminary data.</text>
</comment>
<evidence type="ECO:0000256" key="1">
    <source>
        <dbReference type="SAM" id="MobiDB-lite"/>
    </source>
</evidence>
<dbReference type="EMBL" id="JAMTCO010000004">
    <property type="protein sequence ID" value="MCP2269234.1"/>
    <property type="molecule type" value="Genomic_DNA"/>
</dbReference>
<protein>
    <submittedName>
        <fullName evidence="2">Uncharacterized protein</fullName>
    </submittedName>
</protein>
<reference evidence="2 3" key="1">
    <citation type="submission" date="2022-06" db="EMBL/GenBank/DDBJ databases">
        <title>Genomic Encyclopedia of Archaeal and Bacterial Type Strains, Phase II (KMG-II): from individual species to whole genera.</title>
        <authorList>
            <person name="Goeker M."/>
        </authorList>
    </citation>
    <scope>NUCLEOTIDE SEQUENCE [LARGE SCALE GENOMIC DNA]</scope>
    <source>
        <strain evidence="2 3">DSM 44255</strain>
    </source>
</reference>
<proteinExistence type="predicted"/>
<feature type="compositionally biased region" description="Pro residues" evidence="1">
    <location>
        <begin position="1"/>
        <end position="10"/>
    </location>
</feature>
<evidence type="ECO:0000313" key="3">
    <source>
        <dbReference type="Proteomes" id="UP001205185"/>
    </source>
</evidence>